<keyword evidence="4" id="KW-0843">Virulence</keyword>
<dbReference type="Pfam" id="PF03534">
    <property type="entry name" value="SpvB"/>
    <property type="match status" value="1"/>
</dbReference>
<keyword evidence="2" id="KW-0964">Secreted</keyword>
<dbReference type="KEGG" id="ark:D6B99_16505"/>
<keyword evidence="6" id="KW-1185">Reference proteome</keyword>
<dbReference type="OrthoDB" id="6225685at2"/>
<dbReference type="InterPro" id="IPR050708">
    <property type="entry name" value="T6SS_VgrG/RHS"/>
</dbReference>
<dbReference type="InterPro" id="IPR028994">
    <property type="entry name" value="Integrin_alpha_N"/>
</dbReference>
<protein>
    <recommendedName>
        <fullName evidence="7">Insecticide toxin TcdB middle/N-terminal domain-containing protein</fullName>
    </recommendedName>
</protein>
<organism evidence="5 6">
    <name type="scientific">Arachidicoccus soli</name>
    <dbReference type="NCBI Taxonomy" id="2341117"/>
    <lineage>
        <taxon>Bacteria</taxon>
        <taxon>Pseudomonadati</taxon>
        <taxon>Bacteroidota</taxon>
        <taxon>Chitinophagia</taxon>
        <taxon>Chitinophagales</taxon>
        <taxon>Chitinophagaceae</taxon>
        <taxon>Arachidicoccus</taxon>
    </lineage>
</organism>
<dbReference type="GO" id="GO:0005737">
    <property type="term" value="C:cytoplasm"/>
    <property type="evidence" value="ECO:0007669"/>
    <property type="project" value="InterPro"/>
</dbReference>
<accession>A0A386HSW8</accession>
<sequence>MFMNKFYRFFIAVKNRYNIFFFVCFLVPNLLFSQATIDLSKPVGTPKGGGGENGTGGVSYSIPIEVLPGVNGLQPGISLNYSSQGGDGIAGWGWSLSAYSAISRAGKSNYYNSKAAPVSYTNTNDAFVLNGQRLFPISGDNGNDGTVYGTENESFAKIESFGGTETSGPEWFKVTLKDGTQMEYGNASNSKMWTDDNQSTMIWLLNKITDKNGNYIDYKYNIQSQDRYFNLMEIDYTGNTVTATAPYNKILFSYFSDPDWQKHKVFQGGASLVSPWNLDQISVENSTGSIVESYKCAYHSLHNQEFLQSVTEIGADGTSLNPLKFTYGSDTSASDVDISPSYGQFNYNNTFTGDITGDGKDDVIGGYYSIDNNGVPHYKSYAVFDDFSTYNGGAAIGIAYSYYFPDTTDPTKSGQLSYQRHIEPYGKTNSFSTEDFNGDSKADVLLSNWTISGATMAFNNITINYSKYYGAIVGNTYQSQVYSDIPHSTGYSNAFKYAYTTYSSSTGTYFGTNFISGDFDGDGTQDYILILGINPSNSFKAFYSCPKKGIFNQEISGFGVEGTSTDPFYATSVASASDVIPIDFDGDGKTEILVEKANQSYILSLNFAGTGGLISSTILYTTTDIKSGYRVFPGDFNGDGKADLLVRSSKDDPTASWNILYSTGKAFKSYPFIWHYRVYLDGDNGVSNAHLLMVGDLNGDGRSDIWHSLDNASGGLHSIHCINYSEGIPPDGQNSLAAFTEEEYNKSETVNKSASTGTISGDINGDGKPDVMSLLGTTSKIIFPKPFKEDHLMTSSTDGFGNTTTYDYDLMNRSSNYQRSYIYEYDDPGTSPTLGQNGVIYNVLKSPMYLLTDVNEPNGIGGSNTVAYNYRDAVYSPKRGFLGFKELDTYDYASGISNHNIAEIDASLLLPHTVRQLTLYSIDTLSDTKISDTLLKVSSNYLDKRYVHQILKTLSIDNLTGSATENSNVYDNYGNITSNTTKNGYMSGVSIIPVETDTSTTVYGIHGTPVPAAPELVTISNTRSGQSAANKQMAYTYDAKGNVLTSTDWNGTALATTTTKTYDNFGNVKTIAVNAPNTLTPTVVNTYDNTGRFLTKKQAVGSGITKTETYTYEPEWGLPATSTSSDGLTTSYTYDNSFGRLIKTILPDGNEITKALNWETSGNARYSTTMQRAEDGGMYSKQYYDVLNREIKKENGGFNNQLLTQINNYDYKGNLSSQTEPYYANETLITTINTYDNYGRLTGSSNGASSVTIGYSKLPGGQYKVTTTNGAGQSTSKTQDAAGKVVTSNDNGGQINFTYDSWGNQKSVIIGSNTVVSSVYDAYGRQTSMTDKNAGTIAYEYNALGKVTKQTDALGHVYTVAYDAFGRMTTHSGPEGSIVYTYYNNTSSGNCNDNITQITGFSGDVTNYLYDNLFRPTSESVVFDGTTFTKTMAYDSYGNLIKTTYPSGVIINDTYNKNGILTKTTMGSGAEKTLFTATAMNSRGIYTGYSYGNGKSSTVTYDLVKSAPSRYYTPGIQDLNFNFDAQTGNLLSRKDSIKNLTETFTYDNLNRLTGASVNNVAQFSMSYDNTGGTSLGNIATRSDVGNYVYDNNKINAVKYITSTTGGQTPPGVISQNQQDISYTPFLKADTISQNGYKLSYTYGQDYQRIKSLLKQGSTVVETKYYLGAFERQIKGGITRDIHYINAGNGLCAIIVKEGSAITPYFVYSDHLGSILKVTDTLGDIVAQQNFDAWGRNRNPDNWTYTGIPSVPDWLYRGYTGHEHLAQFALINMNGRMYDPVTGRMLSPDNYIQQPWNSQSYNRYGYCINNPLIYTDPSGEIFGIDDLIFGTVGALINFGTQLISGNVHNFGQALGYIGTGFVSGVAFEYGGPIAAGAIAGAGNAWVAGGSISQIAAGAIIGGVSGGVGQAVGSYAGSVLANATGITGGAIGIGTQALVGGAAAGFTGGALGGMVNGEGLGQSLNEGLNSALVGAALGGGLGAVNGGLSSWANDEHVLTGKPLTFGSTSIGELKGNFLSEANEINDYQKLLGWLEKNGYLSSTRAGDLQAFLDPSENDIDLIFKNITTNGDYGSDATLIQTGENLFKLKLGKYGSQVFFRNTFSNGNIPTIYITVKDALSSQMFKIRFGNPTR</sequence>
<evidence type="ECO:0000256" key="1">
    <source>
        <dbReference type="ARBA" id="ARBA00004613"/>
    </source>
</evidence>
<evidence type="ECO:0000256" key="2">
    <source>
        <dbReference type="ARBA" id="ARBA00022525"/>
    </source>
</evidence>
<comment type="subcellular location">
    <subcellularLocation>
        <location evidence="1">Secreted</location>
    </subcellularLocation>
</comment>
<dbReference type="SUPFAM" id="SSF69318">
    <property type="entry name" value="Integrin alpha N-terminal domain"/>
    <property type="match status" value="1"/>
</dbReference>
<evidence type="ECO:0000256" key="4">
    <source>
        <dbReference type="ARBA" id="ARBA00023026"/>
    </source>
</evidence>
<dbReference type="Gene3D" id="2.180.10.10">
    <property type="entry name" value="RHS repeat-associated core"/>
    <property type="match status" value="2"/>
</dbReference>
<dbReference type="Pfam" id="PF13517">
    <property type="entry name" value="FG-GAP_3"/>
    <property type="match status" value="1"/>
</dbReference>
<evidence type="ECO:0000256" key="3">
    <source>
        <dbReference type="ARBA" id="ARBA00022729"/>
    </source>
</evidence>
<dbReference type="InterPro" id="IPR031325">
    <property type="entry name" value="RHS_repeat"/>
</dbReference>
<evidence type="ECO:0000313" key="5">
    <source>
        <dbReference type="EMBL" id="AYD49078.1"/>
    </source>
</evidence>
<dbReference type="PANTHER" id="PTHR32305">
    <property type="match status" value="1"/>
</dbReference>
<keyword evidence="3" id="KW-0732">Signal</keyword>
<dbReference type="NCBIfam" id="TIGR01643">
    <property type="entry name" value="YD_repeat_2x"/>
    <property type="match status" value="1"/>
</dbReference>
<gene>
    <name evidence="5" type="ORF">D6B99_16505</name>
</gene>
<dbReference type="InterPro" id="IPR003284">
    <property type="entry name" value="Sal_SpvB"/>
</dbReference>
<dbReference type="InterPro" id="IPR022385">
    <property type="entry name" value="Rhs_assc_core"/>
</dbReference>
<dbReference type="Proteomes" id="UP000266118">
    <property type="component" value="Chromosome"/>
</dbReference>
<dbReference type="PANTHER" id="PTHR32305:SF15">
    <property type="entry name" value="PROTEIN RHSA-RELATED"/>
    <property type="match status" value="1"/>
</dbReference>
<dbReference type="Gene3D" id="2.130.10.130">
    <property type="entry name" value="Integrin alpha, N-terminal"/>
    <property type="match status" value="1"/>
</dbReference>
<dbReference type="EMBL" id="CP032489">
    <property type="protein sequence ID" value="AYD49078.1"/>
    <property type="molecule type" value="Genomic_DNA"/>
</dbReference>
<proteinExistence type="predicted"/>
<dbReference type="GO" id="GO:0005576">
    <property type="term" value="C:extracellular region"/>
    <property type="evidence" value="ECO:0007669"/>
    <property type="project" value="UniProtKB-SubCell"/>
</dbReference>
<dbReference type="InterPro" id="IPR006530">
    <property type="entry name" value="YD"/>
</dbReference>
<dbReference type="Pfam" id="PF05593">
    <property type="entry name" value="RHS_repeat"/>
    <property type="match status" value="2"/>
</dbReference>
<dbReference type="InterPro" id="IPR013517">
    <property type="entry name" value="FG-GAP"/>
</dbReference>
<name>A0A386HSW8_9BACT</name>
<evidence type="ECO:0000313" key="6">
    <source>
        <dbReference type="Proteomes" id="UP000266118"/>
    </source>
</evidence>
<evidence type="ECO:0008006" key="7">
    <source>
        <dbReference type="Google" id="ProtNLM"/>
    </source>
</evidence>
<reference evidence="5 6" key="1">
    <citation type="submission" date="2018-09" db="EMBL/GenBank/DDBJ databases">
        <title>Arachidicoccus sp. nov., a bacterium isolated from soil.</title>
        <authorList>
            <person name="Weon H.-Y."/>
            <person name="Kwon S.-W."/>
            <person name="Lee S.A."/>
        </authorList>
    </citation>
    <scope>NUCLEOTIDE SEQUENCE [LARGE SCALE GENOMIC DNA]</scope>
    <source>
        <strain evidence="5 6">KIS59-12</strain>
    </source>
</reference>
<dbReference type="NCBIfam" id="TIGR03696">
    <property type="entry name" value="Rhs_assc_core"/>
    <property type="match status" value="1"/>
</dbReference>